<dbReference type="Proteomes" id="UP001196509">
    <property type="component" value="Unassembled WGS sequence"/>
</dbReference>
<dbReference type="SUPFAM" id="SSF56300">
    <property type="entry name" value="Metallo-dependent phosphatases"/>
    <property type="match status" value="1"/>
</dbReference>
<dbReference type="GO" id="GO:0016787">
    <property type="term" value="F:hydrolase activity"/>
    <property type="evidence" value="ECO:0007669"/>
    <property type="project" value="UniProtKB-KW"/>
</dbReference>
<dbReference type="InterPro" id="IPR004843">
    <property type="entry name" value="Calcineurin-like_PHP"/>
</dbReference>
<dbReference type="PANTHER" id="PTHR42988:SF2">
    <property type="entry name" value="CYCLIC NUCLEOTIDE PHOSPHODIESTERASE CBUA0032-RELATED"/>
    <property type="match status" value="1"/>
</dbReference>
<evidence type="ECO:0000313" key="6">
    <source>
        <dbReference type="EMBL" id="MBW8638817.1"/>
    </source>
</evidence>
<dbReference type="Pfam" id="PF00149">
    <property type="entry name" value="Metallophos"/>
    <property type="match status" value="1"/>
</dbReference>
<evidence type="ECO:0000313" key="7">
    <source>
        <dbReference type="Proteomes" id="UP001196509"/>
    </source>
</evidence>
<dbReference type="CDD" id="cd00838">
    <property type="entry name" value="MPP_superfamily"/>
    <property type="match status" value="1"/>
</dbReference>
<dbReference type="RefSeq" id="WP_220229547.1">
    <property type="nucleotide sequence ID" value="NZ_JAICBX010000003.1"/>
</dbReference>
<evidence type="ECO:0000256" key="3">
    <source>
        <dbReference type="ARBA" id="ARBA00023004"/>
    </source>
</evidence>
<feature type="domain" description="Calcineurin-like phosphoesterase" evidence="5">
    <location>
        <begin position="2"/>
        <end position="228"/>
    </location>
</feature>
<name>A0AAE2ZQC4_9HYPH</name>
<protein>
    <submittedName>
        <fullName evidence="6">Metallophosphoesterase</fullName>
    </submittedName>
</protein>
<dbReference type="InterPro" id="IPR029052">
    <property type="entry name" value="Metallo-depent_PP-like"/>
</dbReference>
<accession>A0AAE2ZQC4</accession>
<dbReference type="AlphaFoldDB" id="A0AAE2ZQC4"/>
<dbReference type="PANTHER" id="PTHR42988">
    <property type="entry name" value="PHOSPHOHYDROLASE"/>
    <property type="match status" value="1"/>
</dbReference>
<evidence type="ECO:0000259" key="5">
    <source>
        <dbReference type="Pfam" id="PF00149"/>
    </source>
</evidence>
<keyword evidence="1" id="KW-0479">Metal-binding</keyword>
<evidence type="ECO:0000256" key="2">
    <source>
        <dbReference type="ARBA" id="ARBA00022801"/>
    </source>
</evidence>
<reference evidence="6" key="1">
    <citation type="submission" date="2021-08" db="EMBL/GenBank/DDBJ databases">
        <title>Hoeflea bacterium WL0058 sp. nov., isolated from the sediment.</title>
        <authorList>
            <person name="Wang L."/>
            <person name="Zhang D."/>
        </authorList>
    </citation>
    <scope>NUCLEOTIDE SEQUENCE</scope>
    <source>
        <strain evidence="6">WL0058</strain>
    </source>
</reference>
<dbReference type="InterPro" id="IPR050884">
    <property type="entry name" value="CNP_phosphodiesterase-III"/>
</dbReference>
<dbReference type="EMBL" id="JAICBX010000003">
    <property type="protein sequence ID" value="MBW8638817.1"/>
    <property type="molecule type" value="Genomic_DNA"/>
</dbReference>
<dbReference type="Gene3D" id="3.60.21.10">
    <property type="match status" value="1"/>
</dbReference>
<sequence>MFRLAHISDVHLGPLPKVTLRQLASKRITGYVNWHRNRRKHHATDALTILMEDIFAQAPDHLAITGDLVNLSTDIEIETATAWLQAAGDPETTSVVPGNHDAYVPGAFRKICAAWAHYMAGDDVRERPLTVKSFPYLRRRGPVALIGVSTANASLPFMATGIFDETEARRLQALLKQAGEEGLFRIILIHHPPVNNAAAWHKRMQGIGRFQKVVAEEGAELVLHGHTHLDTLHRIMGKAKTVPVLGVPSASEGPSGRRPAAGYNLISIEGANGDWRCNVARHRLDRSGEEIVLSDAIDLHLKV</sequence>
<gene>
    <name evidence="6" type="ORF">K1W69_16595</name>
</gene>
<keyword evidence="7" id="KW-1185">Reference proteome</keyword>
<evidence type="ECO:0000256" key="1">
    <source>
        <dbReference type="ARBA" id="ARBA00022723"/>
    </source>
</evidence>
<proteinExistence type="inferred from homology"/>
<comment type="similarity">
    <text evidence="4">Belongs to the cyclic nucleotide phosphodiesterase class-III family.</text>
</comment>
<dbReference type="GO" id="GO:0046872">
    <property type="term" value="F:metal ion binding"/>
    <property type="evidence" value="ECO:0007669"/>
    <property type="project" value="UniProtKB-KW"/>
</dbReference>
<keyword evidence="3" id="KW-0408">Iron</keyword>
<evidence type="ECO:0000256" key="4">
    <source>
        <dbReference type="ARBA" id="ARBA00025742"/>
    </source>
</evidence>
<comment type="caution">
    <text evidence="6">The sequence shown here is derived from an EMBL/GenBank/DDBJ whole genome shotgun (WGS) entry which is preliminary data.</text>
</comment>
<keyword evidence="2" id="KW-0378">Hydrolase</keyword>
<organism evidence="6 7">
    <name type="scientific">Flavimaribacter sediminis</name>
    <dbReference type="NCBI Taxonomy" id="2865987"/>
    <lineage>
        <taxon>Bacteria</taxon>
        <taxon>Pseudomonadati</taxon>
        <taxon>Pseudomonadota</taxon>
        <taxon>Alphaproteobacteria</taxon>
        <taxon>Hyphomicrobiales</taxon>
        <taxon>Rhizobiaceae</taxon>
        <taxon>Flavimaribacter</taxon>
    </lineage>
</organism>